<evidence type="ECO:0000313" key="2">
    <source>
        <dbReference type="Proteomes" id="UP000257109"/>
    </source>
</evidence>
<dbReference type="OrthoDB" id="1934635at2759"/>
<protein>
    <submittedName>
        <fullName evidence="1">Uncharacterized protein</fullName>
    </submittedName>
</protein>
<evidence type="ECO:0000313" key="1">
    <source>
        <dbReference type="EMBL" id="RDX69698.1"/>
    </source>
</evidence>
<dbReference type="EMBL" id="QJKJ01011999">
    <property type="protein sequence ID" value="RDX69698.1"/>
    <property type="molecule type" value="Genomic_DNA"/>
</dbReference>
<keyword evidence="2" id="KW-1185">Reference proteome</keyword>
<accession>A0A371EUF6</accession>
<dbReference type="AlphaFoldDB" id="A0A371EUF6"/>
<gene>
    <name evidence="1" type="ORF">CR513_51151</name>
</gene>
<dbReference type="Proteomes" id="UP000257109">
    <property type="component" value="Unassembled WGS sequence"/>
</dbReference>
<name>A0A371EUF6_MUCPR</name>
<sequence>MKKKNSQPREEKGMDKLLGFFKDVFPKDVPHGLPPLRGIEYHINLTLGATFPNRPTYRMNP</sequence>
<comment type="caution">
    <text evidence="1">The sequence shown here is derived from an EMBL/GenBank/DDBJ whole genome shotgun (WGS) entry which is preliminary data.</text>
</comment>
<proteinExistence type="predicted"/>
<reference evidence="1" key="1">
    <citation type="submission" date="2018-05" db="EMBL/GenBank/DDBJ databases">
        <title>Draft genome of Mucuna pruriens seed.</title>
        <authorList>
            <person name="Nnadi N.E."/>
            <person name="Vos R."/>
            <person name="Hasami M.H."/>
            <person name="Devisetty U.K."/>
            <person name="Aguiy J.C."/>
        </authorList>
    </citation>
    <scope>NUCLEOTIDE SEQUENCE [LARGE SCALE GENOMIC DNA]</scope>
    <source>
        <strain evidence="1">JCA_2017</strain>
    </source>
</reference>
<organism evidence="1 2">
    <name type="scientific">Mucuna pruriens</name>
    <name type="common">Velvet bean</name>
    <name type="synonym">Dolichos pruriens</name>
    <dbReference type="NCBI Taxonomy" id="157652"/>
    <lineage>
        <taxon>Eukaryota</taxon>
        <taxon>Viridiplantae</taxon>
        <taxon>Streptophyta</taxon>
        <taxon>Embryophyta</taxon>
        <taxon>Tracheophyta</taxon>
        <taxon>Spermatophyta</taxon>
        <taxon>Magnoliopsida</taxon>
        <taxon>eudicotyledons</taxon>
        <taxon>Gunneridae</taxon>
        <taxon>Pentapetalae</taxon>
        <taxon>rosids</taxon>
        <taxon>fabids</taxon>
        <taxon>Fabales</taxon>
        <taxon>Fabaceae</taxon>
        <taxon>Papilionoideae</taxon>
        <taxon>50 kb inversion clade</taxon>
        <taxon>NPAAA clade</taxon>
        <taxon>indigoferoid/millettioid clade</taxon>
        <taxon>Phaseoleae</taxon>
        <taxon>Mucuna</taxon>
    </lineage>
</organism>
<feature type="non-terminal residue" evidence="1">
    <location>
        <position position="1"/>
    </location>
</feature>